<comment type="caution">
    <text evidence="2">The sequence shown here is derived from an EMBL/GenBank/DDBJ whole genome shotgun (WGS) entry which is preliminary data.</text>
</comment>
<evidence type="ECO:0000259" key="1">
    <source>
        <dbReference type="Pfam" id="PF01636"/>
    </source>
</evidence>
<evidence type="ECO:0000313" key="3">
    <source>
        <dbReference type="Proteomes" id="UP001500979"/>
    </source>
</evidence>
<sequence length="291" mass="31637">MTAARVAEQVLSGRGLDFAAAARADGWTNETWFCGDLVVRVARQPGQADLVREAALAALFPPEVGYPEVVDAGVLDGHEWVLSRRIPARNLEDVWPELDDRQRASAVEQVWARAEHVHRLDIAAVAPHARARSPFFSESAGEVKAALVRLGAAGLLTERQQRELGAVMDRFWAALPGAPRVLNHGDLGMCNVLWDDGRVVSIFDFEFGVVAPVEVDLNELLKFCTGESRARRAALDIARSALSGGVDVLLGYSVMLELWLCERDPSEPEPHRLLTALAEGRGGHLGALLEG</sequence>
<dbReference type="PANTHER" id="PTHR21310:SF15">
    <property type="entry name" value="AMINOGLYCOSIDE PHOSPHOTRANSFERASE DOMAIN-CONTAINING PROTEIN"/>
    <property type="match status" value="1"/>
</dbReference>
<dbReference type="EMBL" id="BAAAUX010000005">
    <property type="protein sequence ID" value="GAA2778975.1"/>
    <property type="molecule type" value="Genomic_DNA"/>
</dbReference>
<dbReference type="RefSeq" id="WP_344678262.1">
    <property type="nucleotide sequence ID" value="NZ_BAAAUX010000005.1"/>
</dbReference>
<organism evidence="2 3">
    <name type="scientific">Saccharopolyspora taberi</name>
    <dbReference type="NCBI Taxonomy" id="60895"/>
    <lineage>
        <taxon>Bacteria</taxon>
        <taxon>Bacillati</taxon>
        <taxon>Actinomycetota</taxon>
        <taxon>Actinomycetes</taxon>
        <taxon>Pseudonocardiales</taxon>
        <taxon>Pseudonocardiaceae</taxon>
        <taxon>Saccharopolyspora</taxon>
    </lineage>
</organism>
<reference evidence="2 3" key="1">
    <citation type="journal article" date="2019" name="Int. J. Syst. Evol. Microbiol.">
        <title>The Global Catalogue of Microorganisms (GCM) 10K type strain sequencing project: providing services to taxonomists for standard genome sequencing and annotation.</title>
        <authorList>
            <consortium name="The Broad Institute Genomics Platform"/>
            <consortium name="The Broad Institute Genome Sequencing Center for Infectious Disease"/>
            <person name="Wu L."/>
            <person name="Ma J."/>
        </authorList>
    </citation>
    <scope>NUCLEOTIDE SEQUENCE [LARGE SCALE GENOMIC DNA]</scope>
    <source>
        <strain evidence="2 3">JCM 9383</strain>
    </source>
</reference>
<name>A0ABN3V575_9PSEU</name>
<dbReference type="Gene3D" id="3.90.1200.10">
    <property type="match status" value="1"/>
</dbReference>
<dbReference type="Pfam" id="PF01636">
    <property type="entry name" value="APH"/>
    <property type="match status" value="1"/>
</dbReference>
<dbReference type="Proteomes" id="UP001500979">
    <property type="component" value="Unassembled WGS sequence"/>
</dbReference>
<dbReference type="PANTHER" id="PTHR21310">
    <property type="entry name" value="AMINOGLYCOSIDE PHOSPHOTRANSFERASE-RELATED-RELATED"/>
    <property type="match status" value="1"/>
</dbReference>
<dbReference type="InterPro" id="IPR011009">
    <property type="entry name" value="Kinase-like_dom_sf"/>
</dbReference>
<dbReference type="SUPFAM" id="SSF56112">
    <property type="entry name" value="Protein kinase-like (PK-like)"/>
    <property type="match status" value="1"/>
</dbReference>
<dbReference type="InterPro" id="IPR002575">
    <property type="entry name" value="Aminoglycoside_PTrfase"/>
</dbReference>
<feature type="domain" description="Aminoglycoside phosphotransferase" evidence="1">
    <location>
        <begin position="23"/>
        <end position="239"/>
    </location>
</feature>
<protein>
    <recommendedName>
        <fullName evidence="1">Aminoglycoside phosphotransferase domain-containing protein</fullName>
    </recommendedName>
</protein>
<keyword evidence="3" id="KW-1185">Reference proteome</keyword>
<evidence type="ECO:0000313" key="2">
    <source>
        <dbReference type="EMBL" id="GAA2778975.1"/>
    </source>
</evidence>
<gene>
    <name evidence="2" type="ORF">GCM10010470_10660</name>
</gene>
<proteinExistence type="predicted"/>
<dbReference type="InterPro" id="IPR051678">
    <property type="entry name" value="AGP_Transferase"/>
</dbReference>
<accession>A0ABN3V575</accession>